<evidence type="ECO:0000256" key="4">
    <source>
        <dbReference type="ARBA" id="ARBA00022989"/>
    </source>
</evidence>
<keyword evidence="4 6" id="KW-1133">Transmembrane helix</keyword>
<gene>
    <name evidence="8" type="ORF">J2W36_002417</name>
</gene>
<comment type="caution">
    <text evidence="8">The sequence shown here is derived from an EMBL/GenBank/DDBJ whole genome shotgun (WGS) entry which is preliminary data.</text>
</comment>
<dbReference type="Pfam" id="PF07690">
    <property type="entry name" value="MFS_1"/>
    <property type="match status" value="1"/>
</dbReference>
<evidence type="ECO:0000313" key="9">
    <source>
        <dbReference type="Proteomes" id="UP001226867"/>
    </source>
</evidence>
<keyword evidence="3 6" id="KW-0812">Transmembrane</keyword>
<dbReference type="EMBL" id="JAUSRO010000007">
    <property type="protein sequence ID" value="MDP9900154.1"/>
    <property type="molecule type" value="Genomic_DNA"/>
</dbReference>
<name>A0ABT9S8B8_9BURK</name>
<sequence length="430" mass="43503">MHSPDNTDSCVPLRRPHRRASAFARLAGANLAAQSAEQLSLAAVPLVAVLLLDAGPGTIGLLATVQTLPFLLLSMPLGVLADRVSKRRLMVAAEALRALALLGLLLAVLSGGLSVTWLGVLGFIGAIGTVGFSVAAPALLPALVARDALAHCNGRLELARSAAFAAGPAVAGALVAWGGATSAFVLATVLSATAVALLLRIAEPAPDPAAQVHARHPLTEVREGAALIWQHPMLRPVLLTAVVWNIAWFVLQAAYVTYAVHGLGLDARGVGLTLAAYGAGMVVGALLASRITTALPFGRAVQLGPAVSVLAAGLMAATLAVPSGALAALAFFLFGAGPIVWTITSTTLRQSVTPHGKLGCVSALFLTVNAGARPVGAALGALVGARWGAPACFWLALAGFALQAVVVFASPLRGLARLPATPDLQPGTPL</sequence>
<accession>A0ABT9S8B8</accession>
<dbReference type="RefSeq" id="WP_307689973.1">
    <property type="nucleotide sequence ID" value="NZ_JAUSRO010000007.1"/>
</dbReference>
<evidence type="ECO:0000256" key="2">
    <source>
        <dbReference type="ARBA" id="ARBA00022475"/>
    </source>
</evidence>
<dbReference type="InterPro" id="IPR020846">
    <property type="entry name" value="MFS_dom"/>
</dbReference>
<feature type="transmembrane region" description="Helical" evidence="6">
    <location>
        <begin position="326"/>
        <end position="348"/>
    </location>
</feature>
<feature type="transmembrane region" description="Helical" evidence="6">
    <location>
        <begin position="360"/>
        <end position="381"/>
    </location>
</feature>
<organism evidence="8 9">
    <name type="scientific">Variovorax ginsengisoli</name>
    <dbReference type="NCBI Taxonomy" id="363844"/>
    <lineage>
        <taxon>Bacteria</taxon>
        <taxon>Pseudomonadati</taxon>
        <taxon>Pseudomonadota</taxon>
        <taxon>Betaproteobacteria</taxon>
        <taxon>Burkholderiales</taxon>
        <taxon>Comamonadaceae</taxon>
        <taxon>Variovorax</taxon>
    </lineage>
</organism>
<feature type="domain" description="Major facilitator superfamily (MFS) profile" evidence="7">
    <location>
        <begin position="233"/>
        <end position="430"/>
    </location>
</feature>
<feature type="transmembrane region" description="Helical" evidence="6">
    <location>
        <begin position="123"/>
        <end position="145"/>
    </location>
</feature>
<evidence type="ECO:0000256" key="3">
    <source>
        <dbReference type="ARBA" id="ARBA00022692"/>
    </source>
</evidence>
<keyword evidence="9" id="KW-1185">Reference proteome</keyword>
<feature type="transmembrane region" description="Helical" evidence="6">
    <location>
        <begin position="270"/>
        <end position="288"/>
    </location>
</feature>
<dbReference type="InterPro" id="IPR036259">
    <property type="entry name" value="MFS_trans_sf"/>
</dbReference>
<feature type="transmembrane region" description="Helical" evidence="6">
    <location>
        <begin position="183"/>
        <end position="202"/>
    </location>
</feature>
<proteinExistence type="predicted"/>
<evidence type="ECO:0000313" key="8">
    <source>
        <dbReference type="EMBL" id="MDP9900154.1"/>
    </source>
</evidence>
<evidence type="ECO:0000256" key="1">
    <source>
        <dbReference type="ARBA" id="ARBA00004651"/>
    </source>
</evidence>
<comment type="subcellular location">
    <subcellularLocation>
        <location evidence="1">Cell membrane</location>
        <topology evidence="1">Multi-pass membrane protein</topology>
    </subcellularLocation>
</comment>
<feature type="transmembrane region" description="Helical" evidence="6">
    <location>
        <begin position="237"/>
        <end position="258"/>
    </location>
</feature>
<dbReference type="Proteomes" id="UP001226867">
    <property type="component" value="Unassembled WGS sequence"/>
</dbReference>
<dbReference type="PANTHER" id="PTHR23513:SF6">
    <property type="entry name" value="MAJOR FACILITATOR SUPERFAMILY ASSOCIATED DOMAIN-CONTAINING PROTEIN"/>
    <property type="match status" value="1"/>
</dbReference>
<keyword evidence="5 6" id="KW-0472">Membrane</keyword>
<keyword evidence="2" id="KW-1003">Cell membrane</keyword>
<reference evidence="8 9" key="1">
    <citation type="submission" date="2023-07" db="EMBL/GenBank/DDBJ databases">
        <title>Sorghum-associated microbial communities from plants grown in Nebraska, USA.</title>
        <authorList>
            <person name="Schachtman D."/>
        </authorList>
    </citation>
    <scope>NUCLEOTIDE SEQUENCE [LARGE SCALE GENOMIC DNA]</scope>
    <source>
        <strain evidence="8 9">DS1607</strain>
    </source>
</reference>
<dbReference type="Gene3D" id="1.20.1250.20">
    <property type="entry name" value="MFS general substrate transporter like domains"/>
    <property type="match status" value="1"/>
</dbReference>
<dbReference type="CDD" id="cd06173">
    <property type="entry name" value="MFS_MefA_like"/>
    <property type="match status" value="1"/>
</dbReference>
<dbReference type="SUPFAM" id="SSF103473">
    <property type="entry name" value="MFS general substrate transporter"/>
    <property type="match status" value="1"/>
</dbReference>
<feature type="transmembrane region" description="Helical" evidence="6">
    <location>
        <begin position="99"/>
        <end position="117"/>
    </location>
</feature>
<dbReference type="PANTHER" id="PTHR23513">
    <property type="entry name" value="INTEGRAL MEMBRANE EFFLUX PROTEIN-RELATED"/>
    <property type="match status" value="1"/>
</dbReference>
<evidence type="ECO:0000256" key="6">
    <source>
        <dbReference type="SAM" id="Phobius"/>
    </source>
</evidence>
<evidence type="ECO:0000259" key="7">
    <source>
        <dbReference type="PROSITE" id="PS50850"/>
    </source>
</evidence>
<dbReference type="PROSITE" id="PS50850">
    <property type="entry name" value="MFS"/>
    <property type="match status" value="1"/>
</dbReference>
<evidence type="ECO:0000256" key="5">
    <source>
        <dbReference type="ARBA" id="ARBA00023136"/>
    </source>
</evidence>
<feature type="transmembrane region" description="Helical" evidence="6">
    <location>
        <begin position="387"/>
        <end position="409"/>
    </location>
</feature>
<feature type="transmembrane region" description="Helical" evidence="6">
    <location>
        <begin position="157"/>
        <end position="177"/>
    </location>
</feature>
<dbReference type="InterPro" id="IPR011701">
    <property type="entry name" value="MFS"/>
</dbReference>
<feature type="transmembrane region" description="Helical" evidence="6">
    <location>
        <begin position="59"/>
        <end position="79"/>
    </location>
</feature>
<feature type="transmembrane region" description="Helical" evidence="6">
    <location>
        <begin position="300"/>
        <end position="320"/>
    </location>
</feature>
<protein>
    <submittedName>
        <fullName evidence="8">MFS family arabinose efflux permease</fullName>
    </submittedName>
</protein>